<gene>
    <name evidence="2" type="ORF">F8C67_00955</name>
</gene>
<reference evidence="2 3" key="1">
    <citation type="submission" date="2019-09" db="EMBL/GenBank/DDBJ databases">
        <title>Genomes of family Cryomorphaceae.</title>
        <authorList>
            <person name="Bowman J.P."/>
        </authorList>
    </citation>
    <scope>NUCLEOTIDE SEQUENCE [LARGE SCALE GENOMIC DNA]</scope>
    <source>
        <strain evidence="2 3">LMG 25704</strain>
    </source>
</reference>
<feature type="transmembrane region" description="Helical" evidence="1">
    <location>
        <begin position="143"/>
        <end position="161"/>
    </location>
</feature>
<feature type="transmembrane region" description="Helical" evidence="1">
    <location>
        <begin position="341"/>
        <end position="358"/>
    </location>
</feature>
<name>A0A6N6RJ87_9FLAO</name>
<evidence type="ECO:0000313" key="3">
    <source>
        <dbReference type="Proteomes" id="UP000468650"/>
    </source>
</evidence>
<feature type="transmembrane region" description="Helical" evidence="1">
    <location>
        <begin position="294"/>
        <end position="312"/>
    </location>
</feature>
<accession>A0A6N6RJ87</accession>
<organism evidence="2 3">
    <name type="scientific">Phaeocystidibacter luteus</name>
    <dbReference type="NCBI Taxonomy" id="911197"/>
    <lineage>
        <taxon>Bacteria</taxon>
        <taxon>Pseudomonadati</taxon>
        <taxon>Bacteroidota</taxon>
        <taxon>Flavobacteriia</taxon>
        <taxon>Flavobacteriales</taxon>
        <taxon>Phaeocystidibacteraceae</taxon>
        <taxon>Phaeocystidibacter</taxon>
    </lineage>
</organism>
<dbReference type="EMBL" id="WBVO01000001">
    <property type="protein sequence ID" value="KAB2814332.1"/>
    <property type="molecule type" value="Genomic_DNA"/>
</dbReference>
<feature type="transmembrane region" description="Helical" evidence="1">
    <location>
        <begin position="63"/>
        <end position="83"/>
    </location>
</feature>
<keyword evidence="1" id="KW-1133">Transmembrane helix</keyword>
<evidence type="ECO:0000313" key="2">
    <source>
        <dbReference type="EMBL" id="KAB2814332.1"/>
    </source>
</evidence>
<comment type="caution">
    <text evidence="2">The sequence shown here is derived from an EMBL/GenBank/DDBJ whole genome shotgun (WGS) entry which is preliminary data.</text>
</comment>
<feature type="transmembrane region" description="Helical" evidence="1">
    <location>
        <begin position="31"/>
        <end position="51"/>
    </location>
</feature>
<feature type="transmembrane region" description="Helical" evidence="1">
    <location>
        <begin position="89"/>
        <end position="110"/>
    </location>
</feature>
<proteinExistence type="predicted"/>
<evidence type="ECO:0008006" key="4">
    <source>
        <dbReference type="Google" id="ProtNLM"/>
    </source>
</evidence>
<feature type="transmembrane region" description="Helical" evidence="1">
    <location>
        <begin position="119"/>
        <end position="137"/>
    </location>
</feature>
<keyword evidence="1" id="KW-0812">Transmembrane</keyword>
<dbReference type="RefSeq" id="WP_151665913.1">
    <property type="nucleotide sequence ID" value="NZ_WBVO01000001.1"/>
</dbReference>
<feature type="transmembrane region" description="Helical" evidence="1">
    <location>
        <begin position="173"/>
        <end position="202"/>
    </location>
</feature>
<sequence length="373" mass="42634">MIKLSKAVVWLYFMFVALVVGKQLPLGISEIVFNRGTQIIGLLLFVGLMRYNRLLGFLSKRAVRNINLGVFFAFLGSLLAGVFKGQTLNFLVIFNVLGFIGFGIYTAYFFRRKVFFKRLFYILSFYFVILIVNGVSIKVWLNGSYNHISVVTLFLVSMYYIEKDRSKDDKSIGLVPAGLTVVFCLVSTGRSAILSSGLLLALAYLHDYISPKRGARAVVIIAIALYLINAYLLDVILDYSEKFQEQGFTEEGRLIVFSQFLTDIGEWRSLFFGVNYNRLYEEQNLTIHNSYLSMHSRFGIVAIVFFVMTAKLIRRSYKYYKLGLVLLLPILLRSFTDTILISDGFLMGSLYFAIFFITNKKRNEAQQIDFAHA</sequence>
<dbReference type="AlphaFoldDB" id="A0A6N6RJ87"/>
<protein>
    <recommendedName>
        <fullName evidence="4">O-antigen ligase family protein</fullName>
    </recommendedName>
</protein>
<dbReference type="Proteomes" id="UP000468650">
    <property type="component" value="Unassembled WGS sequence"/>
</dbReference>
<feature type="transmembrane region" description="Helical" evidence="1">
    <location>
        <begin position="214"/>
        <end position="233"/>
    </location>
</feature>
<keyword evidence="3" id="KW-1185">Reference proteome</keyword>
<evidence type="ECO:0000256" key="1">
    <source>
        <dbReference type="SAM" id="Phobius"/>
    </source>
</evidence>
<keyword evidence="1" id="KW-0472">Membrane</keyword>